<sequence>MELGTTLFGVARKAANWAFGIVEKLICQRAYELSTLYHDHRILVEARPHPLGEHLGYRLFTEEYLHGARQAMPLIEVCANRRLRLSKVVISVTASNDKVCYQNQVVLHHVDQRRHRAALPAVPFRRPKIEGNKVYTPYDVLRIELLEIRDEANQDLLPRWKVADELHPIDRLEVALGKERDFVEKWGRVYHLQFVEMEASEQMVQLRALYFHRSAAIREFAGLLQHRLVGKALFWVRNAFWARPLQRELNRHIAEYREYEAQRLAQERVAEKIDVD</sequence>
<evidence type="ECO:0008006" key="3">
    <source>
        <dbReference type="Google" id="ProtNLM"/>
    </source>
</evidence>
<keyword evidence="2" id="KW-1185">Reference proteome</keyword>
<name>A0ABU5DE96_9BURK</name>
<evidence type="ECO:0000313" key="1">
    <source>
        <dbReference type="EMBL" id="MDY0744598.1"/>
    </source>
</evidence>
<accession>A0ABU5DE96</accession>
<gene>
    <name evidence="1" type="ORF">SNE35_08775</name>
</gene>
<reference evidence="1 2" key="1">
    <citation type="submission" date="2023-11" db="EMBL/GenBank/DDBJ databases">
        <title>Paucibacter sp. nov., isolated from fresh soil in Korea.</title>
        <authorList>
            <person name="Le N.T.T."/>
        </authorList>
    </citation>
    <scope>NUCLEOTIDE SEQUENCE [LARGE SCALE GENOMIC DNA]</scope>
    <source>
        <strain evidence="1 2">R3-3</strain>
    </source>
</reference>
<organism evidence="1 2">
    <name type="scientific">Roseateles agri</name>
    <dbReference type="NCBI Taxonomy" id="3098619"/>
    <lineage>
        <taxon>Bacteria</taxon>
        <taxon>Pseudomonadati</taxon>
        <taxon>Pseudomonadota</taxon>
        <taxon>Betaproteobacteria</taxon>
        <taxon>Burkholderiales</taxon>
        <taxon>Sphaerotilaceae</taxon>
        <taxon>Roseateles</taxon>
    </lineage>
</organism>
<dbReference type="EMBL" id="JAXCLA010000003">
    <property type="protein sequence ID" value="MDY0744598.1"/>
    <property type="molecule type" value="Genomic_DNA"/>
</dbReference>
<dbReference type="Proteomes" id="UP001285263">
    <property type="component" value="Unassembled WGS sequence"/>
</dbReference>
<proteinExistence type="predicted"/>
<evidence type="ECO:0000313" key="2">
    <source>
        <dbReference type="Proteomes" id="UP001285263"/>
    </source>
</evidence>
<comment type="caution">
    <text evidence="1">The sequence shown here is derived from an EMBL/GenBank/DDBJ whole genome shotgun (WGS) entry which is preliminary data.</text>
</comment>
<protein>
    <recommendedName>
        <fullName evidence="3">WYL domain-containing protein</fullName>
    </recommendedName>
</protein>
<dbReference type="RefSeq" id="WP_320422514.1">
    <property type="nucleotide sequence ID" value="NZ_JAXCLA010000003.1"/>
</dbReference>